<dbReference type="InterPro" id="IPR011989">
    <property type="entry name" value="ARM-like"/>
</dbReference>
<protein>
    <recommendedName>
        <fullName evidence="4">TIR domain-containing protein</fullName>
    </recommendedName>
</protein>
<feature type="compositionally biased region" description="Polar residues" evidence="1">
    <location>
        <begin position="773"/>
        <end position="786"/>
    </location>
</feature>
<dbReference type="SUPFAM" id="SSF48371">
    <property type="entry name" value="ARM repeat"/>
    <property type="match status" value="1"/>
</dbReference>
<name>A0AAV2TTF6_CALDB</name>
<evidence type="ECO:0000256" key="1">
    <source>
        <dbReference type="SAM" id="MobiDB-lite"/>
    </source>
</evidence>
<feature type="compositionally biased region" description="Polar residues" evidence="1">
    <location>
        <begin position="688"/>
        <end position="698"/>
    </location>
</feature>
<dbReference type="EMBL" id="CAXLJL010000711">
    <property type="protein sequence ID" value="CAL5140306.1"/>
    <property type="molecule type" value="Genomic_DNA"/>
</dbReference>
<comment type="caution">
    <text evidence="2">The sequence shown here is derived from an EMBL/GenBank/DDBJ whole genome shotgun (WGS) entry which is preliminary data.</text>
</comment>
<evidence type="ECO:0000313" key="3">
    <source>
        <dbReference type="Proteomes" id="UP001497525"/>
    </source>
</evidence>
<feature type="region of interest" description="Disordered" evidence="1">
    <location>
        <begin position="923"/>
        <end position="956"/>
    </location>
</feature>
<feature type="compositionally biased region" description="Polar residues" evidence="1">
    <location>
        <begin position="932"/>
        <end position="944"/>
    </location>
</feature>
<dbReference type="Gene3D" id="1.25.10.10">
    <property type="entry name" value="Leucine-rich Repeat Variant"/>
    <property type="match status" value="1"/>
</dbReference>
<dbReference type="Proteomes" id="UP001497525">
    <property type="component" value="Unassembled WGS sequence"/>
</dbReference>
<gene>
    <name evidence="2" type="ORF">CDAUBV1_LOCUS15471</name>
</gene>
<dbReference type="PANTHER" id="PTHR46270">
    <property type="entry name" value="ARMADILLO-TYPE FOLD-RELATED"/>
    <property type="match status" value="1"/>
</dbReference>
<dbReference type="PANTHER" id="PTHR46270:SF2">
    <property type="entry name" value="TIR DOMAIN-CONTAINING PROTEIN"/>
    <property type="match status" value="1"/>
</dbReference>
<feature type="compositionally biased region" description="Basic and acidic residues" evidence="1">
    <location>
        <begin position="699"/>
        <end position="724"/>
    </location>
</feature>
<proteinExistence type="predicted"/>
<dbReference type="InterPro" id="IPR016024">
    <property type="entry name" value="ARM-type_fold"/>
</dbReference>
<dbReference type="AlphaFoldDB" id="A0AAV2TTF6"/>
<feature type="compositionally biased region" description="Polar residues" evidence="1">
    <location>
        <begin position="730"/>
        <end position="753"/>
    </location>
</feature>
<evidence type="ECO:0000313" key="2">
    <source>
        <dbReference type="EMBL" id="CAL5140306.1"/>
    </source>
</evidence>
<organism evidence="2 3">
    <name type="scientific">Calicophoron daubneyi</name>
    <name type="common">Rumen fluke</name>
    <name type="synonym">Paramphistomum daubneyi</name>
    <dbReference type="NCBI Taxonomy" id="300641"/>
    <lineage>
        <taxon>Eukaryota</taxon>
        <taxon>Metazoa</taxon>
        <taxon>Spiralia</taxon>
        <taxon>Lophotrochozoa</taxon>
        <taxon>Platyhelminthes</taxon>
        <taxon>Trematoda</taxon>
        <taxon>Digenea</taxon>
        <taxon>Plagiorchiida</taxon>
        <taxon>Pronocephalata</taxon>
        <taxon>Paramphistomoidea</taxon>
        <taxon>Paramphistomidae</taxon>
        <taxon>Calicophoron</taxon>
    </lineage>
</organism>
<evidence type="ECO:0008006" key="4">
    <source>
        <dbReference type="Google" id="ProtNLM"/>
    </source>
</evidence>
<sequence length="1089" mass="120838">MTQTSIVDDDIPMCRDEFTLEEGHQFIGEFMKTLRQLNSLNDLVRLHKTAKQLGRTFFNCGKIRSELANYMSDCGLPIVATGFIRRLNNMGVFSNDGTWFSSFYFYSICWNYSDICPAFATQLAVSGLSHLLNLNIGHPPYLENINSKNVYFLIKASLCILLNICRIPGNRDLARYMEGRDALINILGFEGEESLRCIASTCLAYILLEPELPMVLQKSGFTLLQILLSHIRSASLSNRRKYHGFTVAEFLSALGALAAHETVQSRILESDVEHIQRIPEVASESPVNCAEFLCKLLDNLTSVSANSEENQEAMTAIFVIYQLLVNDSLKSNPKLHDCVEKIKQVSKSSAVRTNSTVSRVFQYMIWRFSQPKISLNFTTYHLLGPKNCGPIIMSYAPINRPAVEYFMDQLQAAGLPVWNDNNPTFVFGDNTQTVGLSALAASTKSMESWLECLQHATAMVVCLSDAYRLTPGCRVEVEQFLSTNSPNSPKMLIHIIMPPKFTPGGWVKNLPGFEEFLDFTHKNTFISMLRRLIAKLGKIYGISVDEDSVNSAEGRKGYISVEDLNALKSSSIFLTSSISSSLEMTSNISHTADKMMSKGSLRRPKQTDLELGSIVTPNSTTPRSSRAGALSLYARGAEPREYTFSVPNTNEPMHPVEPHSGKGEQISPDSLFVDVDRPATSDVQPEYANTLSNRTPKVTNRETSEVDVFRDAEKDYRPIDEKDIPPPTVQLPNKSASQEISQKTKSVQTSFQNAGGKERNKQARPLATDSEEQSNLTEGQVKSPVNSPAYKGLRELPKTATGQATVEDLKGHERVETEPAAGQLLPVASSTQYANLKSGKSGQFEDFSQMNAVTPVQAKRSPVALSAHSEPIPLPVQLHHLPTSSHENIRSERMEKVKREIQSTDKQASTLRTESGANGRLENESIKKLASPASSQVLTSSIGERSNIRRESSHSTTPWYSSVTVGATLDEVRTIPTPGLGLNALSSGAMSSIVLGNKPYRDVAHPSIRRWDVEQVNNWFKSKKLDHLIARISDRMNGVILAQLINLRFWAPEYFAQCLRSELELDFVDSLMLVAALEELSIRTTSGMD</sequence>
<feature type="region of interest" description="Disordered" evidence="1">
    <location>
        <begin position="688"/>
        <end position="791"/>
    </location>
</feature>
<accession>A0AAV2TTF6</accession>
<reference evidence="2" key="1">
    <citation type="submission" date="2024-06" db="EMBL/GenBank/DDBJ databases">
        <authorList>
            <person name="Liu X."/>
            <person name="Lenzi L."/>
            <person name="Haldenby T S."/>
            <person name="Uol C."/>
        </authorList>
    </citation>
    <scope>NUCLEOTIDE SEQUENCE</scope>
</reference>